<evidence type="ECO:0000256" key="4">
    <source>
        <dbReference type="ARBA" id="ARBA00022679"/>
    </source>
</evidence>
<comment type="cofactor">
    <cofactor evidence="1 7 9">
        <name>pyridoxal 5'-phosphate</name>
        <dbReference type="ChEBI" id="CHEBI:597326"/>
    </cofactor>
</comment>
<dbReference type="EMBL" id="AP025628">
    <property type="protein sequence ID" value="BDG62072.1"/>
    <property type="molecule type" value="Genomic_DNA"/>
</dbReference>
<feature type="binding site" evidence="6">
    <location>
        <position position="326"/>
    </location>
    <ligand>
        <name>substrate</name>
    </ligand>
</feature>
<dbReference type="GO" id="GO:0019265">
    <property type="term" value="P:glycine biosynthetic process, by transamination of glyoxylate"/>
    <property type="evidence" value="ECO:0007669"/>
    <property type="project" value="TreeGrafter"/>
</dbReference>
<dbReference type="SUPFAM" id="SSF53383">
    <property type="entry name" value="PLP-dependent transferases"/>
    <property type="match status" value="1"/>
</dbReference>
<evidence type="ECO:0000256" key="7">
    <source>
        <dbReference type="PIRSR" id="PIRSR000524-50"/>
    </source>
</evidence>
<dbReference type="PANTHER" id="PTHR21152">
    <property type="entry name" value="AMINOTRANSFERASE CLASS V"/>
    <property type="match status" value="1"/>
</dbReference>
<proteinExistence type="inferred from homology"/>
<dbReference type="FunFam" id="3.40.640.10:FF:000027">
    <property type="entry name" value="Serine--pyruvate aminotransferase, mitochondrial"/>
    <property type="match status" value="1"/>
</dbReference>
<dbReference type="Pfam" id="PF00266">
    <property type="entry name" value="Aminotran_5"/>
    <property type="match status" value="1"/>
</dbReference>
<dbReference type="PROSITE" id="PS00595">
    <property type="entry name" value="AA_TRANSFER_CLASS_5"/>
    <property type="match status" value="1"/>
</dbReference>
<dbReference type="Gene3D" id="3.40.640.10">
    <property type="entry name" value="Type I PLP-dependent aspartate aminotransferase-like (Major domain)"/>
    <property type="match status" value="1"/>
</dbReference>
<dbReference type="InterPro" id="IPR000192">
    <property type="entry name" value="Aminotrans_V_dom"/>
</dbReference>
<keyword evidence="4" id="KW-0808">Transferase</keyword>
<keyword evidence="12" id="KW-1185">Reference proteome</keyword>
<feature type="domain" description="Aminotransferase class V" evidence="10">
    <location>
        <begin position="21"/>
        <end position="316"/>
    </location>
</feature>
<dbReference type="InterPro" id="IPR015422">
    <property type="entry name" value="PyrdxlP-dep_Trfase_small"/>
</dbReference>
<evidence type="ECO:0000256" key="1">
    <source>
        <dbReference type="ARBA" id="ARBA00001933"/>
    </source>
</evidence>
<dbReference type="PIRSF" id="PIRSF000524">
    <property type="entry name" value="SPT"/>
    <property type="match status" value="1"/>
</dbReference>
<dbReference type="GO" id="GO:0004760">
    <property type="term" value="F:L-serine-pyruvate transaminase activity"/>
    <property type="evidence" value="ECO:0007669"/>
    <property type="project" value="TreeGrafter"/>
</dbReference>
<gene>
    <name evidence="11" type="ORF">caldi_31620</name>
</gene>
<sequence>MDPRVLRAMATPVIGHLDPAFLAVMDDVSQFLRQVFRTRNEFTLPLSGTGTAGMEAVMVNLLEPGDEVLVGVAGYFGQRMAEVARRAGARVQTVEAEWGTPLDPDRIEAALRERPARVVAFVHAETSTGVLQPPGPIVEVAHRHGALAVADCVTSLGSVPVEVDAWGLDAAYSCSQKGLGAPPGMAPVTFGERALERIRSRKSPVQSFYLDMTQLMAYWGDGARDRAYHHTAPISMIYALREALRLVLEEGLEARWERIGRVHRMLVAGLEAMGLRMLVAPEYRLAPLNTVVVPEGIDAAAVQRRLLDFDIEIASGFGPLKGKIWRVGFMGVNAEPKNVLSFLAAFETALREQGLRLEPGAGLAAAAAAAG</sequence>
<keyword evidence="3 11" id="KW-0032">Aminotransferase</keyword>
<evidence type="ECO:0000256" key="2">
    <source>
        <dbReference type="ARBA" id="ARBA00009236"/>
    </source>
</evidence>
<dbReference type="AlphaFoldDB" id="A0AA35CMT6"/>
<dbReference type="InterPro" id="IPR020578">
    <property type="entry name" value="Aminotrans_V_PyrdxlP_BS"/>
</dbReference>
<comment type="similarity">
    <text evidence="2 8">Belongs to the class-V pyridoxal-phosphate-dependent aminotransferase family.</text>
</comment>
<organism evidence="11 12">
    <name type="scientific">Caldinitratiruptor microaerophilus</name>
    <dbReference type="NCBI Taxonomy" id="671077"/>
    <lineage>
        <taxon>Bacteria</taxon>
        <taxon>Bacillati</taxon>
        <taxon>Bacillota</taxon>
        <taxon>Clostridia</taxon>
        <taxon>Eubacteriales</taxon>
        <taxon>Symbiobacteriaceae</taxon>
        <taxon>Caldinitratiruptor</taxon>
    </lineage>
</organism>
<evidence type="ECO:0000313" key="12">
    <source>
        <dbReference type="Proteomes" id="UP001163687"/>
    </source>
</evidence>
<dbReference type="InterPro" id="IPR015421">
    <property type="entry name" value="PyrdxlP-dep_Trfase_major"/>
</dbReference>
<evidence type="ECO:0000256" key="9">
    <source>
        <dbReference type="RuleBase" id="RU004504"/>
    </source>
</evidence>
<dbReference type="KEGG" id="cmic:caldi_31620"/>
<evidence type="ECO:0000259" key="10">
    <source>
        <dbReference type="Pfam" id="PF00266"/>
    </source>
</evidence>
<reference evidence="11" key="1">
    <citation type="submission" date="2022-03" db="EMBL/GenBank/DDBJ databases">
        <title>Complete genome sequence of Caldinitratiruptor microaerophilus.</title>
        <authorList>
            <person name="Mukaiyama R."/>
            <person name="Nishiyama T."/>
            <person name="Ueda K."/>
        </authorList>
    </citation>
    <scope>NUCLEOTIDE SEQUENCE</scope>
    <source>
        <strain evidence="11">JCM 16183</strain>
    </source>
</reference>
<keyword evidence="5 7" id="KW-0663">Pyridoxal phosphate</keyword>
<dbReference type="Proteomes" id="UP001163687">
    <property type="component" value="Chromosome"/>
</dbReference>
<evidence type="ECO:0000256" key="8">
    <source>
        <dbReference type="RuleBase" id="RU004075"/>
    </source>
</evidence>
<feature type="modified residue" description="N6-(pyridoxal phosphate)lysine" evidence="7">
    <location>
        <position position="177"/>
    </location>
</feature>
<dbReference type="InterPro" id="IPR015424">
    <property type="entry name" value="PyrdxlP-dep_Trfase"/>
</dbReference>
<evidence type="ECO:0000256" key="6">
    <source>
        <dbReference type="PIRSR" id="PIRSR000524-1"/>
    </source>
</evidence>
<accession>A0AA35CMT6</accession>
<dbReference type="PANTHER" id="PTHR21152:SF40">
    <property type="entry name" value="ALANINE--GLYOXYLATE AMINOTRANSFERASE"/>
    <property type="match status" value="1"/>
</dbReference>
<dbReference type="InterPro" id="IPR024169">
    <property type="entry name" value="SP_NH2Trfase/AEP_transaminase"/>
</dbReference>
<evidence type="ECO:0000256" key="5">
    <source>
        <dbReference type="ARBA" id="ARBA00022898"/>
    </source>
</evidence>
<protein>
    <submittedName>
        <fullName evidence="11">Alanine--glyoxylate aminotransferase</fullName>
    </submittedName>
</protein>
<name>A0AA35CMT6_9FIRM</name>
<dbReference type="GO" id="GO:0008453">
    <property type="term" value="F:alanine-glyoxylate transaminase activity"/>
    <property type="evidence" value="ECO:0007669"/>
    <property type="project" value="TreeGrafter"/>
</dbReference>
<evidence type="ECO:0000256" key="3">
    <source>
        <dbReference type="ARBA" id="ARBA00022576"/>
    </source>
</evidence>
<dbReference type="Gene3D" id="3.90.1150.10">
    <property type="entry name" value="Aspartate Aminotransferase, domain 1"/>
    <property type="match status" value="1"/>
</dbReference>
<evidence type="ECO:0000313" key="11">
    <source>
        <dbReference type="EMBL" id="BDG62072.1"/>
    </source>
</evidence>